<comment type="similarity">
    <text evidence="17">Belongs to the complex I subunit 5 family.</text>
</comment>
<keyword evidence="8" id="KW-0999">Mitochondrion inner membrane</keyword>
<feature type="transmembrane region" description="Helical" evidence="17">
    <location>
        <begin position="205"/>
        <end position="225"/>
    </location>
</feature>
<feature type="transmembrane region" description="Helical" evidence="17">
    <location>
        <begin position="282"/>
        <end position="303"/>
    </location>
</feature>
<dbReference type="EC" id="7.1.1.2" evidence="3 17"/>
<geneLocation type="mitochondrion" evidence="21"/>
<accession>A0AAU6QDK2</accession>
<keyword evidence="5 17" id="KW-0813">Transport</keyword>
<feature type="transmembrane region" description="Helical" evidence="17">
    <location>
        <begin position="170"/>
        <end position="193"/>
    </location>
</feature>
<evidence type="ECO:0000256" key="9">
    <source>
        <dbReference type="ARBA" id="ARBA00022967"/>
    </source>
</evidence>
<keyword evidence="11 17" id="KW-1133">Transmembrane helix</keyword>
<evidence type="ECO:0000259" key="18">
    <source>
        <dbReference type="Pfam" id="PF00361"/>
    </source>
</evidence>
<evidence type="ECO:0000313" key="21">
    <source>
        <dbReference type="EMBL" id="WYK36512.1"/>
    </source>
</evidence>
<dbReference type="Pfam" id="PF06455">
    <property type="entry name" value="NADH5_C"/>
    <property type="match status" value="1"/>
</dbReference>
<dbReference type="InterPro" id="IPR003945">
    <property type="entry name" value="NU5C-like"/>
</dbReference>
<gene>
    <name evidence="21" type="primary">ND5</name>
</gene>
<dbReference type="PRINTS" id="PR01434">
    <property type="entry name" value="NADHDHGNASE5"/>
</dbReference>
<feature type="transmembrane region" description="Helical" evidence="17">
    <location>
        <begin position="140"/>
        <end position="158"/>
    </location>
</feature>
<feature type="transmembrane region" description="Helical" evidence="17">
    <location>
        <begin position="74"/>
        <end position="94"/>
    </location>
</feature>
<evidence type="ECO:0000259" key="20">
    <source>
        <dbReference type="Pfam" id="PF06455"/>
    </source>
</evidence>
<evidence type="ECO:0000256" key="17">
    <source>
        <dbReference type="RuleBase" id="RU003404"/>
    </source>
</evidence>
<feature type="transmembrane region" description="Helical" evidence="17">
    <location>
        <begin position="466"/>
        <end position="483"/>
    </location>
</feature>
<dbReference type="EMBL" id="OR115504">
    <property type="protein sequence ID" value="WYK36512.1"/>
    <property type="molecule type" value="Genomic_DNA"/>
</dbReference>
<dbReference type="InterPro" id="IPR010934">
    <property type="entry name" value="NADH_DH_su5_C"/>
</dbReference>
<evidence type="ECO:0000256" key="5">
    <source>
        <dbReference type="ARBA" id="ARBA00022448"/>
    </source>
</evidence>
<evidence type="ECO:0000256" key="15">
    <source>
        <dbReference type="ARBA" id="ARBA00023136"/>
    </source>
</evidence>
<comment type="subcellular location">
    <subcellularLocation>
        <location evidence="2">Mitochondrion inner membrane</location>
        <topology evidence="2">Multi-pass membrane protein</topology>
    </subcellularLocation>
</comment>
<keyword evidence="15 17" id="KW-0472">Membrane</keyword>
<name>A0AAU6QDK2_9HEXA</name>
<feature type="domain" description="NADH:quinone oxidoreductase/Mrp antiporter transmembrane" evidence="18">
    <location>
        <begin position="95"/>
        <end position="374"/>
    </location>
</feature>
<evidence type="ECO:0000256" key="14">
    <source>
        <dbReference type="ARBA" id="ARBA00023128"/>
    </source>
</evidence>
<dbReference type="GO" id="GO:0015990">
    <property type="term" value="P:electron transport coupled proton transport"/>
    <property type="evidence" value="ECO:0007669"/>
    <property type="project" value="TreeGrafter"/>
</dbReference>
<keyword evidence="14 17" id="KW-0496">Mitochondrion</keyword>
<evidence type="ECO:0000256" key="8">
    <source>
        <dbReference type="ARBA" id="ARBA00022792"/>
    </source>
</evidence>
<dbReference type="GO" id="GO:0005743">
    <property type="term" value="C:mitochondrial inner membrane"/>
    <property type="evidence" value="ECO:0007669"/>
    <property type="project" value="UniProtKB-SubCell"/>
</dbReference>
<dbReference type="GO" id="GO:0042773">
    <property type="term" value="P:ATP synthesis coupled electron transport"/>
    <property type="evidence" value="ECO:0007669"/>
    <property type="project" value="InterPro"/>
</dbReference>
<evidence type="ECO:0000256" key="13">
    <source>
        <dbReference type="ARBA" id="ARBA00023075"/>
    </source>
</evidence>
<evidence type="ECO:0000256" key="2">
    <source>
        <dbReference type="ARBA" id="ARBA00004448"/>
    </source>
</evidence>
<feature type="transmembrane region" description="Helical" evidence="17">
    <location>
        <begin position="531"/>
        <end position="554"/>
    </location>
</feature>
<reference evidence="21" key="1">
    <citation type="submission" date="2023-06" db="EMBL/GenBank/DDBJ databases">
        <authorList>
            <person name="Godeiro N.N."/>
        </authorList>
    </citation>
    <scope>NUCLEOTIDE SEQUENCE</scope>
</reference>
<dbReference type="Pfam" id="PF00361">
    <property type="entry name" value="Proton_antipo_M"/>
    <property type="match status" value="1"/>
</dbReference>
<keyword evidence="10" id="KW-0249">Electron transport</keyword>
<feature type="transmembrane region" description="Helical" evidence="17">
    <location>
        <begin position="362"/>
        <end position="384"/>
    </location>
</feature>
<keyword evidence="9" id="KW-1278">Translocase</keyword>
<keyword evidence="6" id="KW-0679">Respiratory chain</keyword>
<evidence type="ECO:0000256" key="10">
    <source>
        <dbReference type="ARBA" id="ARBA00022982"/>
    </source>
</evidence>
<evidence type="ECO:0000256" key="12">
    <source>
        <dbReference type="ARBA" id="ARBA00023027"/>
    </source>
</evidence>
<evidence type="ECO:0000256" key="6">
    <source>
        <dbReference type="ARBA" id="ARBA00022660"/>
    </source>
</evidence>
<keyword evidence="12 17" id="KW-0520">NAD</keyword>
<feature type="transmembrane region" description="Helical" evidence="17">
    <location>
        <begin position="315"/>
        <end position="342"/>
    </location>
</feature>
<comment type="catalytic activity">
    <reaction evidence="16 17">
        <text>a ubiquinone + NADH + 5 H(+)(in) = a ubiquinol + NAD(+) + 4 H(+)(out)</text>
        <dbReference type="Rhea" id="RHEA:29091"/>
        <dbReference type="Rhea" id="RHEA-COMP:9565"/>
        <dbReference type="Rhea" id="RHEA-COMP:9566"/>
        <dbReference type="ChEBI" id="CHEBI:15378"/>
        <dbReference type="ChEBI" id="CHEBI:16389"/>
        <dbReference type="ChEBI" id="CHEBI:17976"/>
        <dbReference type="ChEBI" id="CHEBI:57540"/>
        <dbReference type="ChEBI" id="CHEBI:57945"/>
        <dbReference type="EC" id="7.1.1.2"/>
    </reaction>
</comment>
<evidence type="ECO:0000256" key="1">
    <source>
        <dbReference type="ARBA" id="ARBA00003257"/>
    </source>
</evidence>
<dbReference type="InterPro" id="IPR001750">
    <property type="entry name" value="ND/Mrp_TM"/>
</dbReference>
<sequence>MLFFLGFFFMWKGLNFYLFQKVLFLEWEIFSLFSSSVIFTLLLDWMSLLFMSFVMLISSMVLIYSSYYMESDKFFNRFIILVFLFVLSMIFLIISPNLISILLGWDGLGLISYCLVIYYQNVKSSSAGMLTILSNRIGDVAILLAISWLMNYGSWNFFYLQYMYYKLDMFFIMFMVILAGMTKSAQIPFSAWLPAAMAAPTPVSALVHSSTLVTAGVYLLIRFNYLLDKNMFLFYLGSLTMFMSGLSANYEYDLKKIIALSTLSQLGVMMMILGLGCLEMSFFHLVCHAFFKSLLFLCAGVFIHNMGDIQDIRGLGGLNIGGPVSSFFFIACSLSLCGFPFMTGFYSKDMILEYIFMDSINFFMIFIVIVGTLFTVSYSLRLSYYLFFKGLGLKTFFSMSESKGMIYSMVILFIFSVMLGGLMSWLITPLFFVFLNFYWKLMILFFVFLTSYLMYELMKILKIKSLFLNVNLLIYYISLMWFMPYFSTLMFFPLLKIGFFLIKFFDQGWIEYLGGQGMNLLGVLKSSKVDYFYLMNLKTFMFIFFLMGAMMLMIF</sequence>
<feature type="transmembrane region" description="Helical" evidence="17">
    <location>
        <begin position="100"/>
        <end position="119"/>
    </location>
</feature>
<dbReference type="PANTHER" id="PTHR42829:SF2">
    <property type="entry name" value="NADH-UBIQUINONE OXIDOREDUCTASE CHAIN 5"/>
    <property type="match status" value="1"/>
</dbReference>
<feature type="transmembrane region" description="Helical" evidence="17">
    <location>
        <begin position="48"/>
        <end position="67"/>
    </location>
</feature>
<comment type="function">
    <text evidence="1">Core subunit of the mitochondrial membrane respiratory chain NADH dehydrogenase (Complex I) that is believed to belong to the minimal assembly required for catalysis. Complex I functions in the transfer of electrons from NADH to the respiratory chain. The immediate electron acceptor for the enzyme is believed to be ubiquinone.</text>
</comment>
<protein>
    <recommendedName>
        <fullName evidence="4 17">NADH-ubiquinone oxidoreductase chain 5</fullName>
        <ecNumber evidence="3 17">7.1.1.2</ecNumber>
    </recommendedName>
</protein>
<dbReference type="GO" id="GO:0003954">
    <property type="term" value="F:NADH dehydrogenase activity"/>
    <property type="evidence" value="ECO:0007669"/>
    <property type="project" value="TreeGrafter"/>
</dbReference>
<keyword evidence="7 17" id="KW-0812">Transmembrane</keyword>
<feature type="domain" description="NADH dehydrogenase subunit 5 C-terminal" evidence="20">
    <location>
        <begin position="378"/>
        <end position="554"/>
    </location>
</feature>
<dbReference type="PANTHER" id="PTHR42829">
    <property type="entry name" value="NADH-UBIQUINONE OXIDOREDUCTASE CHAIN 5"/>
    <property type="match status" value="1"/>
</dbReference>
<evidence type="ECO:0000259" key="19">
    <source>
        <dbReference type="Pfam" id="PF00662"/>
    </source>
</evidence>
<proteinExistence type="inferred from homology"/>
<feature type="transmembrane region" description="Helical" evidence="17">
    <location>
        <begin position="231"/>
        <end position="250"/>
    </location>
</feature>
<dbReference type="Pfam" id="PF00662">
    <property type="entry name" value="Proton_antipo_N"/>
    <property type="match status" value="1"/>
</dbReference>
<organism evidence="21">
    <name type="scientific">Seira pallidipes</name>
    <dbReference type="NCBI Taxonomy" id="3053390"/>
    <lineage>
        <taxon>Eukaryota</taxon>
        <taxon>Metazoa</taxon>
        <taxon>Ecdysozoa</taxon>
        <taxon>Arthropoda</taxon>
        <taxon>Hexapoda</taxon>
        <taxon>Collembola</taxon>
        <taxon>Entomobryomorpha</taxon>
        <taxon>Entomobryoidea</taxon>
        <taxon>Entomobryidae</taxon>
        <taxon>Seirinae</taxon>
        <taxon>Seira</taxon>
    </lineage>
</organism>
<evidence type="ECO:0000256" key="16">
    <source>
        <dbReference type="ARBA" id="ARBA00049551"/>
    </source>
</evidence>
<dbReference type="AlphaFoldDB" id="A0AAU6QDK2"/>
<evidence type="ECO:0000256" key="7">
    <source>
        <dbReference type="ARBA" id="ARBA00022692"/>
    </source>
</evidence>
<feature type="transmembrane region" description="Helical" evidence="17">
    <location>
        <begin position="257"/>
        <end position="276"/>
    </location>
</feature>
<evidence type="ECO:0000256" key="4">
    <source>
        <dbReference type="ARBA" id="ARBA00021096"/>
    </source>
</evidence>
<evidence type="ECO:0000256" key="11">
    <source>
        <dbReference type="ARBA" id="ARBA00022989"/>
    </source>
</evidence>
<evidence type="ECO:0000256" key="3">
    <source>
        <dbReference type="ARBA" id="ARBA00012944"/>
    </source>
</evidence>
<comment type="function">
    <text evidence="17">Core subunit of the mitochondrial membrane respiratory chain NADH dehydrogenase (Complex I) which catalyzes electron transfer from NADH through the respiratory chain, using ubiquinone as an electron acceptor. Essential for the catalytic activity and assembly of complex I.</text>
</comment>
<feature type="transmembrane region" description="Helical" evidence="17">
    <location>
        <begin position="433"/>
        <end position="454"/>
    </location>
</feature>
<dbReference type="GO" id="GO:0008137">
    <property type="term" value="F:NADH dehydrogenase (ubiquinone) activity"/>
    <property type="evidence" value="ECO:0007669"/>
    <property type="project" value="UniProtKB-EC"/>
</dbReference>
<feature type="transmembrane region" description="Helical" evidence="17">
    <location>
        <begin position="405"/>
        <end position="427"/>
    </location>
</feature>
<feature type="domain" description="NADH-Ubiquinone oxidoreductase (complex I) chain 5 N-terminal" evidence="19">
    <location>
        <begin position="35"/>
        <end position="78"/>
    </location>
</feature>
<dbReference type="InterPro" id="IPR001516">
    <property type="entry name" value="Proton_antipo_N"/>
</dbReference>
<keyword evidence="13 17" id="KW-0830">Ubiquinone</keyword>